<feature type="transmembrane region" description="Helical" evidence="3">
    <location>
        <begin position="488"/>
        <end position="507"/>
    </location>
</feature>
<dbReference type="SUPFAM" id="SSF55718">
    <property type="entry name" value="SCP-like"/>
    <property type="match status" value="1"/>
</dbReference>
<dbReference type="SUPFAM" id="SSF52218">
    <property type="entry name" value="Flavoproteins"/>
    <property type="match status" value="1"/>
</dbReference>
<organism evidence="5 6">
    <name type="scientific">Blautia difficilis</name>
    <dbReference type="NCBI Taxonomy" id="2763027"/>
    <lineage>
        <taxon>Bacteria</taxon>
        <taxon>Bacillati</taxon>
        <taxon>Bacillota</taxon>
        <taxon>Clostridia</taxon>
        <taxon>Lachnospirales</taxon>
        <taxon>Lachnospiraceae</taxon>
        <taxon>Blautia</taxon>
    </lineage>
</organism>
<dbReference type="InterPro" id="IPR036527">
    <property type="entry name" value="SCP2_sterol-bd_dom_sf"/>
</dbReference>
<reference evidence="5 6" key="1">
    <citation type="submission" date="2020-08" db="EMBL/GenBank/DDBJ databases">
        <title>Genome public.</title>
        <authorList>
            <person name="Liu C."/>
            <person name="Sun Q."/>
        </authorList>
    </citation>
    <scope>NUCLEOTIDE SEQUENCE [LARGE SCALE GENOMIC DNA]</scope>
    <source>
        <strain evidence="5 6">M29</strain>
    </source>
</reference>
<keyword evidence="2" id="KW-0288">FMN</keyword>
<evidence type="ECO:0000256" key="3">
    <source>
        <dbReference type="SAM" id="Phobius"/>
    </source>
</evidence>
<keyword evidence="6" id="KW-1185">Reference proteome</keyword>
<keyword evidence="1" id="KW-0285">Flavoprotein</keyword>
<feature type="transmembrane region" description="Helical" evidence="3">
    <location>
        <begin position="414"/>
        <end position="432"/>
    </location>
</feature>
<evidence type="ECO:0000313" key="5">
    <source>
        <dbReference type="EMBL" id="MBC5778770.1"/>
    </source>
</evidence>
<dbReference type="InterPro" id="IPR003680">
    <property type="entry name" value="Flavodoxin_fold"/>
</dbReference>
<feature type="domain" description="Flavodoxin-like fold" evidence="4">
    <location>
        <begin position="1"/>
        <end position="177"/>
    </location>
</feature>
<protein>
    <submittedName>
        <fullName evidence="5">Flavodoxin family protein</fullName>
    </submittedName>
</protein>
<dbReference type="RefSeq" id="WP_186994277.1">
    <property type="nucleotide sequence ID" value="NZ_JACOQG010000003.1"/>
</dbReference>
<name>A0ABR7IFI7_9FIRM</name>
<dbReference type="PANTHER" id="PTHR43278">
    <property type="entry name" value="NAD(P)H-DEPENDENT FMN-CONTAINING OXIDOREDUCTASE YWQN-RELATED"/>
    <property type="match status" value="1"/>
</dbReference>
<dbReference type="InterPro" id="IPR051796">
    <property type="entry name" value="ISF_SsuE-like"/>
</dbReference>
<dbReference type="InterPro" id="IPR029039">
    <property type="entry name" value="Flavoprotein-like_sf"/>
</dbReference>
<dbReference type="Gene3D" id="3.40.50.360">
    <property type="match status" value="1"/>
</dbReference>
<feature type="transmembrane region" description="Helical" evidence="3">
    <location>
        <begin position="377"/>
        <end position="402"/>
    </location>
</feature>
<keyword evidence="3" id="KW-0812">Transmembrane</keyword>
<proteinExistence type="predicted"/>
<feature type="transmembrane region" description="Helical" evidence="3">
    <location>
        <begin position="513"/>
        <end position="535"/>
    </location>
</feature>
<evidence type="ECO:0000313" key="6">
    <source>
        <dbReference type="Proteomes" id="UP000649826"/>
    </source>
</evidence>
<accession>A0ABR7IFI7</accession>
<keyword evidence="3" id="KW-0472">Membrane</keyword>
<evidence type="ECO:0000256" key="1">
    <source>
        <dbReference type="ARBA" id="ARBA00022630"/>
    </source>
</evidence>
<keyword evidence="3" id="KW-1133">Transmembrane helix</keyword>
<dbReference type="EMBL" id="JACOQG010000003">
    <property type="protein sequence ID" value="MBC5778770.1"/>
    <property type="molecule type" value="Genomic_DNA"/>
</dbReference>
<feature type="transmembrane region" description="Helical" evidence="3">
    <location>
        <begin position="444"/>
        <end position="468"/>
    </location>
</feature>
<sequence>MKILLINGSPKGKRSNSLKLAYSFIKGLENGCTSNKEELSVDELHIASMNIGACKGCFACWQKTPGRCCINDDMQTVIKKLIRADLILWSFPLYYFNVPGMLKNLIDRQLPMSLPFMSSRQDGYGSGSHDARYDMEGKRHVLISTCGFYSADENYDSVLRMFDHFLGRGNYTTIFCGQGELFRVKELSVRTNKYLAAVTCAGSEYAMTGAISKETDAVLHTLLYPRDIFEKMADASWGINKRTGEKEPEDLIFTRQMAALYNKDAYDGKERVLEIHFTDLDHTYQIRLNKTGSQIFTDGSLSPTTRIDTPFSVWSAISRGEIGGAEALGKQMYTVSGDFSLMINWDKFFGSTSTVKNPEKKSPNMIEKKNPSMMTMLIPWIAFWIAVSIAPKVGALITLIVVAGIPFIMRNHEFVIWDQLSMIAVAVLSAAANVTGDGDIPTNIGYLVFGLFWLLSCLTKEPLCAAYVKYNYGGESAHKNPLFMKTNYILAAAWGLLYVLTAVWTFLLRRAGFGNLLIIVNNLIPILMGFFTMWFEKWYPAKMARGKRKEESSVP</sequence>
<dbReference type="PANTHER" id="PTHR43278:SF2">
    <property type="entry name" value="IRON-SULFUR FLAVOPROTEIN"/>
    <property type="match status" value="1"/>
</dbReference>
<comment type="caution">
    <text evidence="5">The sequence shown here is derived from an EMBL/GenBank/DDBJ whole genome shotgun (WGS) entry which is preliminary data.</text>
</comment>
<evidence type="ECO:0000256" key="2">
    <source>
        <dbReference type="ARBA" id="ARBA00022643"/>
    </source>
</evidence>
<gene>
    <name evidence="5" type="ORF">H8Z82_03665</name>
</gene>
<dbReference type="Pfam" id="PF02525">
    <property type="entry name" value="Flavodoxin_2"/>
    <property type="match status" value="1"/>
</dbReference>
<dbReference type="Proteomes" id="UP000649826">
    <property type="component" value="Unassembled WGS sequence"/>
</dbReference>
<evidence type="ECO:0000259" key="4">
    <source>
        <dbReference type="Pfam" id="PF02525"/>
    </source>
</evidence>